<protein>
    <submittedName>
        <fullName evidence="1">Uncharacterized protein</fullName>
    </submittedName>
</protein>
<gene>
    <name evidence="1" type="ORF">METZ01_LOCUS471165</name>
</gene>
<sequence length="168" mass="19321">MSEWEDLLQKTINTAEFLSEINTKGFWKCDDSVIKYAKKNGVELDSNAPNYVSLDFWSKQSEILKDNDYYILRSGGGTFVILDKKQFPNAYLDLSISDYTEMETKEDPEFPELYKAFRKEPGDKSKQENSALEHPRALGCYDKLIEGLFGNVKWYVGPRGGKTSKFKV</sequence>
<dbReference type="AlphaFoldDB" id="A0A383BEQ6"/>
<proteinExistence type="predicted"/>
<reference evidence="1" key="1">
    <citation type="submission" date="2018-05" db="EMBL/GenBank/DDBJ databases">
        <authorList>
            <person name="Lanie J.A."/>
            <person name="Ng W.-L."/>
            <person name="Kazmierczak K.M."/>
            <person name="Andrzejewski T.M."/>
            <person name="Davidsen T.M."/>
            <person name="Wayne K.J."/>
            <person name="Tettelin H."/>
            <person name="Glass J.I."/>
            <person name="Rusch D."/>
            <person name="Podicherti R."/>
            <person name="Tsui H.-C.T."/>
            <person name="Winkler M.E."/>
        </authorList>
    </citation>
    <scope>NUCLEOTIDE SEQUENCE</scope>
</reference>
<dbReference type="EMBL" id="UINC01199742">
    <property type="protein sequence ID" value="SVE18311.1"/>
    <property type="molecule type" value="Genomic_DNA"/>
</dbReference>
<feature type="non-terminal residue" evidence="1">
    <location>
        <position position="168"/>
    </location>
</feature>
<evidence type="ECO:0000313" key="1">
    <source>
        <dbReference type="EMBL" id="SVE18311.1"/>
    </source>
</evidence>
<accession>A0A383BEQ6</accession>
<organism evidence="1">
    <name type="scientific">marine metagenome</name>
    <dbReference type="NCBI Taxonomy" id="408172"/>
    <lineage>
        <taxon>unclassified sequences</taxon>
        <taxon>metagenomes</taxon>
        <taxon>ecological metagenomes</taxon>
    </lineage>
</organism>
<name>A0A383BEQ6_9ZZZZ</name>